<comment type="caution">
    <text evidence="2">The sequence shown here is derived from an EMBL/GenBank/DDBJ whole genome shotgun (WGS) entry which is preliminary data.</text>
</comment>
<protein>
    <submittedName>
        <fullName evidence="2">Uncharacterized protein</fullName>
    </submittedName>
</protein>
<organism evidence="2 3">
    <name type="scientific">Ascosphaera apis ARSEF 7405</name>
    <dbReference type="NCBI Taxonomy" id="392613"/>
    <lineage>
        <taxon>Eukaryota</taxon>
        <taxon>Fungi</taxon>
        <taxon>Dikarya</taxon>
        <taxon>Ascomycota</taxon>
        <taxon>Pezizomycotina</taxon>
        <taxon>Eurotiomycetes</taxon>
        <taxon>Eurotiomycetidae</taxon>
        <taxon>Onygenales</taxon>
        <taxon>Ascosphaeraceae</taxon>
        <taxon>Ascosphaera</taxon>
    </lineage>
</organism>
<accession>A0A168BR15</accession>
<feature type="compositionally biased region" description="Low complexity" evidence="1">
    <location>
        <begin position="462"/>
        <end position="473"/>
    </location>
</feature>
<reference evidence="2 3" key="1">
    <citation type="journal article" date="2016" name="Genome Biol. Evol.">
        <title>Divergent and convergent evolution of fungal pathogenicity.</title>
        <authorList>
            <person name="Shang Y."/>
            <person name="Xiao G."/>
            <person name="Zheng P."/>
            <person name="Cen K."/>
            <person name="Zhan S."/>
            <person name="Wang C."/>
        </authorList>
    </citation>
    <scope>NUCLEOTIDE SEQUENCE [LARGE SCALE GENOMIC DNA]</scope>
    <source>
        <strain evidence="2 3">ARSEF 7405</strain>
    </source>
</reference>
<feature type="region of interest" description="Disordered" evidence="1">
    <location>
        <begin position="315"/>
        <end position="346"/>
    </location>
</feature>
<dbReference type="AlphaFoldDB" id="A0A168BR15"/>
<feature type="region of interest" description="Disordered" evidence="1">
    <location>
        <begin position="442"/>
        <end position="604"/>
    </location>
</feature>
<dbReference type="VEuPathDB" id="FungiDB:AAP_01301"/>
<proteinExistence type="predicted"/>
<evidence type="ECO:0000313" key="2">
    <source>
        <dbReference type="EMBL" id="KZZ95625.1"/>
    </source>
</evidence>
<feature type="region of interest" description="Disordered" evidence="1">
    <location>
        <begin position="84"/>
        <end position="112"/>
    </location>
</feature>
<feature type="compositionally biased region" description="Basic residues" evidence="1">
    <location>
        <begin position="581"/>
        <end position="591"/>
    </location>
</feature>
<gene>
    <name evidence="2" type="ORF">AAP_01301</name>
</gene>
<feature type="region of interest" description="Disordered" evidence="1">
    <location>
        <begin position="382"/>
        <end position="427"/>
    </location>
</feature>
<sequence>MLLAQPTPAHPPGVVYHDLFRKPWQTQAPVNGHYSLPASRASMERPISRFKNSVTPVLSTSQSSTMVNSDLGSATRSINETKDCIAPSTESTRPRRATESAFTSRHATRSKTAFRLALPPPRQKHSLRLRPKLLLQVQQISHTTRPVPKLDVLPSAFFGTLFGLKAHCMLNVKFSRCGPADVVVVPSDSYSTLTSEDDEGHTPVDEPEHRELVSAITMPRKEDRGSGAGEICLAHGSRWDAFSLPNGNYEFVSTSNGVRTVARWVLRRNRRSTVAAEPTNNDSQKSFTFSLIDPSTRRHPVIGWLNSKGVDVADRYCPTPEPAAKNSDIPEVDSDDQLEQPRQGSRERKILVEMDDFLRTLIVVSSIYVSLREGWTRNEISSSLESSTVNATPLSSRLPSPSHAAFQSTDLPRDGPPKLRRRRSSQFSSFFERTSNVFRRSLSVRSSRPPSIRRTLETSYPSRVSSRRSSLLSDAPNKSELRDSAFQQRFATMPTARPRSGNRSLLTEADTAGFGSAGDDAVDEESSMSLDRDEDSLDNQEVVASPTHMPRACSPSPDPSGRSGPTPLFIKGGPRVAPTSRNRRKWRKFSHWLKPSGNKKDKGF</sequence>
<feature type="compositionally biased region" description="Acidic residues" evidence="1">
    <location>
        <begin position="520"/>
        <end position="538"/>
    </location>
</feature>
<dbReference type="OrthoDB" id="5404323at2759"/>
<dbReference type="Proteomes" id="UP000242877">
    <property type="component" value="Unassembled WGS sequence"/>
</dbReference>
<dbReference type="EMBL" id="AZGZ01000004">
    <property type="protein sequence ID" value="KZZ95625.1"/>
    <property type="molecule type" value="Genomic_DNA"/>
</dbReference>
<evidence type="ECO:0000313" key="3">
    <source>
        <dbReference type="Proteomes" id="UP000242877"/>
    </source>
</evidence>
<feature type="compositionally biased region" description="Low complexity" evidence="1">
    <location>
        <begin position="442"/>
        <end position="453"/>
    </location>
</feature>
<name>A0A168BR15_9EURO</name>
<feature type="compositionally biased region" description="Polar residues" evidence="1">
    <location>
        <begin position="382"/>
        <end position="410"/>
    </location>
</feature>
<keyword evidence="3" id="KW-1185">Reference proteome</keyword>
<evidence type="ECO:0000256" key="1">
    <source>
        <dbReference type="SAM" id="MobiDB-lite"/>
    </source>
</evidence>